<dbReference type="InterPro" id="IPR001509">
    <property type="entry name" value="Epimerase_deHydtase"/>
</dbReference>
<dbReference type="RefSeq" id="WP_011200442.1">
    <property type="nucleotide sequence ID" value="NC_006300.1"/>
</dbReference>
<feature type="domain" description="NAD-dependent epimerase/dehydratase" evidence="2">
    <location>
        <begin position="3"/>
        <end position="213"/>
    </location>
</feature>
<evidence type="ECO:0008006" key="6">
    <source>
        <dbReference type="Google" id="ProtNLM"/>
    </source>
</evidence>
<protein>
    <recommendedName>
        <fullName evidence="6">TIGR01777 family protein</fullName>
    </recommendedName>
</protein>
<dbReference type="Proteomes" id="UP000000607">
    <property type="component" value="Chromosome"/>
</dbReference>
<dbReference type="eggNOG" id="COG1090">
    <property type="taxonomic scope" value="Bacteria"/>
</dbReference>
<dbReference type="EMBL" id="AE016827">
    <property type="protein sequence ID" value="AAU37875.1"/>
    <property type="molecule type" value="Genomic_DNA"/>
</dbReference>
<organism evidence="4 5">
    <name type="scientific">Mannheimia succiniciproducens (strain KCTC 0769BP / MBEL55E)</name>
    <dbReference type="NCBI Taxonomy" id="221988"/>
    <lineage>
        <taxon>Bacteria</taxon>
        <taxon>Pseudomonadati</taxon>
        <taxon>Pseudomonadota</taxon>
        <taxon>Gammaproteobacteria</taxon>
        <taxon>Pasteurellales</taxon>
        <taxon>Pasteurellaceae</taxon>
        <taxon>Basfia</taxon>
    </lineage>
</organism>
<dbReference type="InterPro" id="IPR010099">
    <property type="entry name" value="SDR39U1"/>
</dbReference>
<dbReference type="AlphaFoldDB" id="Q65T35"/>
<gene>
    <name evidence="4" type="ordered locus">MS1268</name>
</gene>
<dbReference type="PANTHER" id="PTHR11092:SF0">
    <property type="entry name" value="EPIMERASE FAMILY PROTEIN SDR39U1"/>
    <property type="match status" value="1"/>
</dbReference>
<dbReference type="Gene3D" id="3.40.50.720">
    <property type="entry name" value="NAD(P)-binding Rossmann-like Domain"/>
    <property type="match status" value="1"/>
</dbReference>
<dbReference type="STRING" id="221988.MS1268"/>
<dbReference type="SUPFAM" id="SSF51735">
    <property type="entry name" value="NAD(P)-binding Rossmann-fold domains"/>
    <property type="match status" value="1"/>
</dbReference>
<evidence type="ECO:0000259" key="3">
    <source>
        <dbReference type="Pfam" id="PF08338"/>
    </source>
</evidence>
<accession>Q65T35</accession>
<dbReference type="InterPro" id="IPR036291">
    <property type="entry name" value="NAD(P)-bd_dom_sf"/>
</dbReference>
<sequence>MKILITGATGLVGKALTRQLLKQSHQITALTRAVNTAQKLFPEVDWVSSLSTYKNLDQFDAVVNLAGEPIFDKKWTDEQKLRLKNSRILLTQQLTQLINRGKRPPVFISGSASGFYGNAGSQLLTESALPATSFTAELCQAWEAAAQQADTRVCVIRTGMVMSPRGGALARMLPLYRFGLAGKLGSGQQFMPWIALKDMVRGIIFLINNPNAVGAFNFSSPNPVTNKEFNRLLGSRLKRPHFFSVPACILRLFLGERACLLLDSQNVYPKKLLDLGYTFQFEHLETYFSKTLKQKRKK</sequence>
<feature type="domain" description="DUF1731" evidence="3">
    <location>
        <begin position="245"/>
        <end position="286"/>
    </location>
</feature>
<proteinExistence type="inferred from homology"/>
<evidence type="ECO:0000259" key="2">
    <source>
        <dbReference type="Pfam" id="PF01370"/>
    </source>
</evidence>
<dbReference type="KEGG" id="msu:MS1268"/>
<dbReference type="HOGENOM" id="CLU_047373_0_3_6"/>
<dbReference type="Pfam" id="PF08338">
    <property type="entry name" value="DUF1731"/>
    <property type="match status" value="1"/>
</dbReference>
<comment type="similarity">
    <text evidence="1">Belongs to the NAD(P)-dependent epimerase/dehydratase family. SDR39U1 subfamily.</text>
</comment>
<evidence type="ECO:0000256" key="1">
    <source>
        <dbReference type="ARBA" id="ARBA00009353"/>
    </source>
</evidence>
<dbReference type="Pfam" id="PF01370">
    <property type="entry name" value="Epimerase"/>
    <property type="match status" value="1"/>
</dbReference>
<evidence type="ECO:0000313" key="4">
    <source>
        <dbReference type="EMBL" id="AAU37875.1"/>
    </source>
</evidence>
<dbReference type="NCBIfam" id="TIGR01777">
    <property type="entry name" value="yfcH"/>
    <property type="match status" value="1"/>
</dbReference>
<evidence type="ECO:0000313" key="5">
    <source>
        <dbReference type="Proteomes" id="UP000000607"/>
    </source>
</evidence>
<keyword evidence="5" id="KW-1185">Reference proteome</keyword>
<reference evidence="4 5" key="1">
    <citation type="journal article" date="2004" name="Nat. Biotechnol.">
        <title>The genome sequence of the capnophilic rumen bacterium Mannheimia succiniciproducens.</title>
        <authorList>
            <person name="Hong S.H."/>
            <person name="Kim J.S."/>
            <person name="Lee S.Y."/>
            <person name="In Y.H."/>
            <person name="Choi S.S."/>
            <person name="Rih J.-K."/>
            <person name="Kim C.H."/>
            <person name="Jeong H."/>
            <person name="Hur C.G."/>
            <person name="Kim J.J."/>
        </authorList>
    </citation>
    <scope>NUCLEOTIDE SEQUENCE [LARGE SCALE GENOMIC DNA]</scope>
    <source>
        <strain evidence="5">KCTC 0769BP / MBEL55E</strain>
    </source>
</reference>
<dbReference type="InterPro" id="IPR013549">
    <property type="entry name" value="DUF1731"/>
</dbReference>
<dbReference type="OrthoDB" id="9801773at2"/>
<dbReference type="PANTHER" id="PTHR11092">
    <property type="entry name" value="SUGAR NUCLEOTIDE EPIMERASE RELATED"/>
    <property type="match status" value="1"/>
</dbReference>
<name>Q65T35_MANSM</name>